<feature type="non-terminal residue" evidence="2">
    <location>
        <position position="1"/>
    </location>
</feature>
<dbReference type="InterPro" id="IPR001005">
    <property type="entry name" value="SANT/Myb"/>
</dbReference>
<evidence type="ECO:0008006" key="4">
    <source>
        <dbReference type="Google" id="ProtNLM"/>
    </source>
</evidence>
<dbReference type="Proteomes" id="UP000799772">
    <property type="component" value="Unassembled WGS sequence"/>
</dbReference>
<dbReference type="EMBL" id="ML978137">
    <property type="protein sequence ID" value="KAF2093706.1"/>
    <property type="molecule type" value="Genomic_DNA"/>
</dbReference>
<feature type="region of interest" description="Disordered" evidence="1">
    <location>
        <begin position="1"/>
        <end position="28"/>
    </location>
</feature>
<sequence length="154" mass="17953">DDDTSSDGPTKRRRRSPPPINTSSPELSDEDRLLLRLKDEEHVSWKDIAARFQTDLGKVYQVPALQMRLKRLRERLRVWTEADISALRMAHEYWERNKFEIIAAKMIEFGATEKWSPRQCSRKWQEMNVGVDLYAMQSVPTPAFSYTSSPIEAP</sequence>
<evidence type="ECO:0000256" key="1">
    <source>
        <dbReference type="SAM" id="MobiDB-lite"/>
    </source>
</evidence>
<organism evidence="2 3">
    <name type="scientific">Rhizodiscina lignyota</name>
    <dbReference type="NCBI Taxonomy" id="1504668"/>
    <lineage>
        <taxon>Eukaryota</taxon>
        <taxon>Fungi</taxon>
        <taxon>Dikarya</taxon>
        <taxon>Ascomycota</taxon>
        <taxon>Pezizomycotina</taxon>
        <taxon>Dothideomycetes</taxon>
        <taxon>Pleosporomycetidae</taxon>
        <taxon>Aulographales</taxon>
        <taxon>Rhizodiscinaceae</taxon>
        <taxon>Rhizodiscina</taxon>
    </lineage>
</organism>
<proteinExistence type="predicted"/>
<comment type="caution">
    <text evidence="2">The sequence shown here is derived from an EMBL/GenBank/DDBJ whole genome shotgun (WGS) entry which is preliminary data.</text>
</comment>
<dbReference type="AlphaFoldDB" id="A0A9P4I8H9"/>
<dbReference type="CDD" id="cd00167">
    <property type="entry name" value="SANT"/>
    <property type="match status" value="1"/>
</dbReference>
<evidence type="ECO:0000313" key="3">
    <source>
        <dbReference type="Proteomes" id="UP000799772"/>
    </source>
</evidence>
<evidence type="ECO:0000313" key="2">
    <source>
        <dbReference type="EMBL" id="KAF2093706.1"/>
    </source>
</evidence>
<reference evidence="2" key="1">
    <citation type="journal article" date="2020" name="Stud. Mycol.">
        <title>101 Dothideomycetes genomes: a test case for predicting lifestyles and emergence of pathogens.</title>
        <authorList>
            <person name="Haridas S."/>
            <person name="Albert R."/>
            <person name="Binder M."/>
            <person name="Bloem J."/>
            <person name="Labutti K."/>
            <person name="Salamov A."/>
            <person name="Andreopoulos B."/>
            <person name="Baker S."/>
            <person name="Barry K."/>
            <person name="Bills G."/>
            <person name="Bluhm B."/>
            <person name="Cannon C."/>
            <person name="Castanera R."/>
            <person name="Culley D."/>
            <person name="Daum C."/>
            <person name="Ezra D."/>
            <person name="Gonzalez J."/>
            <person name="Henrissat B."/>
            <person name="Kuo A."/>
            <person name="Liang C."/>
            <person name="Lipzen A."/>
            <person name="Lutzoni F."/>
            <person name="Magnuson J."/>
            <person name="Mondo S."/>
            <person name="Nolan M."/>
            <person name="Ohm R."/>
            <person name="Pangilinan J."/>
            <person name="Park H.-J."/>
            <person name="Ramirez L."/>
            <person name="Alfaro M."/>
            <person name="Sun H."/>
            <person name="Tritt A."/>
            <person name="Yoshinaga Y."/>
            <person name="Zwiers L.-H."/>
            <person name="Turgeon B."/>
            <person name="Goodwin S."/>
            <person name="Spatafora J."/>
            <person name="Crous P."/>
            <person name="Grigoriev I."/>
        </authorList>
    </citation>
    <scope>NUCLEOTIDE SEQUENCE</scope>
    <source>
        <strain evidence="2">CBS 133067</strain>
    </source>
</reference>
<dbReference type="OrthoDB" id="5421421at2759"/>
<feature type="non-terminal residue" evidence="2">
    <location>
        <position position="154"/>
    </location>
</feature>
<name>A0A9P4I8H9_9PEZI</name>
<protein>
    <recommendedName>
        <fullName evidence="4">Myb-like domain-containing protein</fullName>
    </recommendedName>
</protein>
<accession>A0A9P4I8H9</accession>
<keyword evidence="3" id="KW-1185">Reference proteome</keyword>
<gene>
    <name evidence="2" type="ORF">NA57DRAFT_20664</name>
</gene>